<dbReference type="AlphaFoldDB" id="A0A182UG83"/>
<evidence type="ECO:0000313" key="2">
    <source>
        <dbReference type="EnsemblMetazoa" id="AMEC019848-PA"/>
    </source>
</evidence>
<feature type="compositionally biased region" description="Polar residues" evidence="1">
    <location>
        <begin position="124"/>
        <end position="145"/>
    </location>
</feature>
<feature type="region of interest" description="Disordered" evidence="1">
    <location>
        <begin position="120"/>
        <end position="145"/>
    </location>
</feature>
<organism evidence="2 3">
    <name type="scientific">Anopheles melas</name>
    <dbReference type="NCBI Taxonomy" id="34690"/>
    <lineage>
        <taxon>Eukaryota</taxon>
        <taxon>Metazoa</taxon>
        <taxon>Ecdysozoa</taxon>
        <taxon>Arthropoda</taxon>
        <taxon>Hexapoda</taxon>
        <taxon>Insecta</taxon>
        <taxon>Pterygota</taxon>
        <taxon>Neoptera</taxon>
        <taxon>Endopterygota</taxon>
        <taxon>Diptera</taxon>
        <taxon>Nematocera</taxon>
        <taxon>Culicoidea</taxon>
        <taxon>Culicidae</taxon>
        <taxon>Anophelinae</taxon>
        <taxon>Anopheles</taxon>
    </lineage>
</organism>
<evidence type="ECO:0000256" key="1">
    <source>
        <dbReference type="SAM" id="MobiDB-lite"/>
    </source>
</evidence>
<keyword evidence="3" id="KW-1185">Reference proteome</keyword>
<evidence type="ECO:0008006" key="4">
    <source>
        <dbReference type="Google" id="ProtNLM"/>
    </source>
</evidence>
<sequence length="345" mass="38135">MVNKETKFYHLSCLDVLCRTCMGKTNRGTTCPVCNNSLRHFTELGSSMGRKEKMLYHSFPVGLYQMSYQTLLFQHKQRKRLVESILKTRESLKRLDVLESEIKNQVMQTQRKYENLRNHRRSLQESMRQTVSSGGGESSNAPVSSVCSQTLGTISQRRMSTLTPSVCPPNVNSRPPERRYSVDSFNLLNSVKMSRAKSANSTFNVSNMARVSQAISANSSFNLANITKMSQASSPNDSGISMSTMSNTFGSGGSSFSAKYTPATMVSPIRAHRIPARRISVAAGVVQNTATTLRPQRRNSTATFKQILGVRSPQDNSSSSTGDTRSSSLFGGTAAKTIIDFYKQK</sequence>
<feature type="region of interest" description="Disordered" evidence="1">
    <location>
        <begin position="294"/>
        <end position="329"/>
    </location>
</feature>
<feature type="compositionally biased region" description="Polar residues" evidence="1">
    <location>
        <begin position="294"/>
        <end position="304"/>
    </location>
</feature>
<name>A0A182UG83_9DIPT</name>
<evidence type="ECO:0000313" key="3">
    <source>
        <dbReference type="Proteomes" id="UP000075902"/>
    </source>
</evidence>
<dbReference type="Proteomes" id="UP000075902">
    <property type="component" value="Unassembled WGS sequence"/>
</dbReference>
<reference evidence="2" key="2">
    <citation type="submission" date="2020-05" db="UniProtKB">
        <authorList>
            <consortium name="EnsemblMetazoa"/>
        </authorList>
    </citation>
    <scope>IDENTIFICATION</scope>
    <source>
        <strain evidence="2">CM1001059</strain>
    </source>
</reference>
<dbReference type="VEuPathDB" id="VectorBase:AMEC019848"/>
<accession>A0A182UG83</accession>
<reference evidence="3" key="1">
    <citation type="submission" date="2014-01" db="EMBL/GenBank/DDBJ databases">
        <title>The Genome Sequence of Anopheles melas CM1001059_A (V2).</title>
        <authorList>
            <consortium name="The Broad Institute Genomics Platform"/>
            <person name="Neafsey D.E."/>
            <person name="Besansky N."/>
            <person name="Howell P."/>
            <person name="Walton C."/>
            <person name="Young S.K."/>
            <person name="Zeng Q."/>
            <person name="Gargeya S."/>
            <person name="Fitzgerald M."/>
            <person name="Haas B."/>
            <person name="Abouelleil A."/>
            <person name="Allen A.W."/>
            <person name="Alvarado L."/>
            <person name="Arachchi H.M."/>
            <person name="Berlin A.M."/>
            <person name="Chapman S.B."/>
            <person name="Gainer-Dewar J."/>
            <person name="Goldberg J."/>
            <person name="Griggs A."/>
            <person name="Gujja S."/>
            <person name="Hansen M."/>
            <person name="Howarth C."/>
            <person name="Imamovic A."/>
            <person name="Ireland A."/>
            <person name="Larimer J."/>
            <person name="McCowan C."/>
            <person name="Murphy C."/>
            <person name="Pearson M."/>
            <person name="Poon T.W."/>
            <person name="Priest M."/>
            <person name="Roberts A."/>
            <person name="Saif S."/>
            <person name="Shea T."/>
            <person name="Sisk P."/>
            <person name="Sykes S."/>
            <person name="Wortman J."/>
            <person name="Nusbaum C."/>
            <person name="Birren B."/>
        </authorList>
    </citation>
    <scope>NUCLEOTIDE SEQUENCE [LARGE SCALE GENOMIC DNA]</scope>
    <source>
        <strain evidence="3">CM1001059</strain>
    </source>
</reference>
<dbReference type="EnsemblMetazoa" id="AMEC019848-RA">
    <property type="protein sequence ID" value="AMEC019848-PA"/>
    <property type="gene ID" value="AMEC019848"/>
</dbReference>
<proteinExistence type="predicted"/>
<feature type="compositionally biased region" description="Low complexity" evidence="1">
    <location>
        <begin position="317"/>
        <end position="328"/>
    </location>
</feature>
<protein>
    <recommendedName>
        <fullName evidence="4">RING-type domain-containing protein</fullName>
    </recommendedName>
</protein>